<dbReference type="Gene3D" id="3.40.50.1820">
    <property type="entry name" value="alpha/beta hydrolase"/>
    <property type="match status" value="1"/>
</dbReference>
<comment type="similarity">
    <text evidence="2 7">Belongs to the AB hydrolase superfamily. Lipase family.</text>
</comment>
<dbReference type="SUPFAM" id="SSF53474">
    <property type="entry name" value="alpha/beta-Hydrolases"/>
    <property type="match status" value="1"/>
</dbReference>
<comment type="subcellular location">
    <subcellularLocation>
        <location evidence="1">Secreted</location>
    </subcellularLocation>
</comment>
<evidence type="ECO:0000256" key="3">
    <source>
        <dbReference type="ARBA" id="ARBA00022525"/>
    </source>
</evidence>
<dbReference type="CDD" id="cd00707">
    <property type="entry name" value="Pancreat_lipase_like"/>
    <property type="match status" value="1"/>
</dbReference>
<dbReference type="InterPro" id="IPR002331">
    <property type="entry name" value="Lipase_panc"/>
</dbReference>
<feature type="active site" description="Charge relay system" evidence="5">
    <location>
        <position position="318"/>
    </location>
</feature>
<dbReference type="InterPro" id="IPR033906">
    <property type="entry name" value="Lipase_N"/>
</dbReference>
<dbReference type="EMBL" id="CADEPI010000144">
    <property type="protein sequence ID" value="CAB3377371.1"/>
    <property type="molecule type" value="Genomic_DNA"/>
</dbReference>
<dbReference type="Proteomes" id="UP000494165">
    <property type="component" value="Unassembled WGS sequence"/>
</dbReference>
<dbReference type="GO" id="GO:0004806">
    <property type="term" value="F:triacylglycerol lipase activity"/>
    <property type="evidence" value="ECO:0007669"/>
    <property type="project" value="InterPro"/>
</dbReference>
<dbReference type="GO" id="GO:0016042">
    <property type="term" value="P:lipid catabolic process"/>
    <property type="evidence" value="ECO:0007669"/>
    <property type="project" value="TreeGrafter"/>
</dbReference>
<keyword evidence="4" id="KW-1015">Disulfide bond</keyword>
<evidence type="ECO:0000256" key="4">
    <source>
        <dbReference type="ARBA" id="ARBA00023157"/>
    </source>
</evidence>
<dbReference type="PRINTS" id="PR00823">
    <property type="entry name" value="PANCLIPASE"/>
</dbReference>
<evidence type="ECO:0000256" key="6">
    <source>
        <dbReference type="PIRSR" id="PIRSR000865-2"/>
    </source>
</evidence>
<evidence type="ECO:0000259" key="8">
    <source>
        <dbReference type="Pfam" id="PF00151"/>
    </source>
</evidence>
<accession>A0A8S1DCE6</accession>
<dbReference type="InterPro" id="IPR029058">
    <property type="entry name" value="AB_hydrolase_fold"/>
</dbReference>
<feature type="binding site" evidence="6">
    <location>
        <position position="248"/>
    </location>
    <ligand>
        <name>Ca(2+)</name>
        <dbReference type="ChEBI" id="CHEBI:29108"/>
    </ligand>
</feature>
<dbReference type="GO" id="GO:0005615">
    <property type="term" value="C:extracellular space"/>
    <property type="evidence" value="ECO:0007669"/>
    <property type="project" value="TreeGrafter"/>
</dbReference>
<dbReference type="AlphaFoldDB" id="A0A8S1DCE6"/>
<keyword evidence="6" id="KW-0106">Calcium</keyword>
<feature type="binding site" evidence="6">
    <location>
        <position position="246"/>
    </location>
    <ligand>
        <name>Ca(2+)</name>
        <dbReference type="ChEBI" id="CHEBI:29108"/>
    </ligand>
</feature>
<feature type="active site" description="Charge relay system" evidence="5">
    <location>
        <position position="232"/>
    </location>
</feature>
<dbReference type="InterPro" id="IPR000734">
    <property type="entry name" value="TAG_lipase"/>
</dbReference>
<organism evidence="9 10">
    <name type="scientific">Cloeon dipterum</name>
    <dbReference type="NCBI Taxonomy" id="197152"/>
    <lineage>
        <taxon>Eukaryota</taxon>
        <taxon>Metazoa</taxon>
        <taxon>Ecdysozoa</taxon>
        <taxon>Arthropoda</taxon>
        <taxon>Hexapoda</taxon>
        <taxon>Insecta</taxon>
        <taxon>Pterygota</taxon>
        <taxon>Palaeoptera</taxon>
        <taxon>Ephemeroptera</taxon>
        <taxon>Pisciforma</taxon>
        <taxon>Baetidae</taxon>
        <taxon>Cloeon</taxon>
    </lineage>
</organism>
<dbReference type="InterPro" id="IPR013818">
    <property type="entry name" value="Lipase"/>
</dbReference>
<feature type="binding site" evidence="6">
    <location>
        <position position="251"/>
    </location>
    <ligand>
        <name>Ca(2+)</name>
        <dbReference type="ChEBI" id="CHEBI:29108"/>
    </ligand>
</feature>
<feature type="domain" description="Lipase" evidence="8">
    <location>
        <begin position="57"/>
        <end position="391"/>
    </location>
</feature>
<protein>
    <recommendedName>
        <fullName evidence="8">Lipase domain-containing protein</fullName>
    </recommendedName>
</protein>
<dbReference type="PIRSF" id="PIRSF000865">
    <property type="entry name" value="Lipoprotein_lipase_LIPH"/>
    <property type="match status" value="1"/>
</dbReference>
<dbReference type="InterPro" id="IPR036392">
    <property type="entry name" value="PLAT/LH2_dom_sf"/>
</dbReference>
<name>A0A8S1DCE6_9INSE</name>
<sequence length="542" mass="60335">MAMVNSTNLILQTLVSVFNLGGIQNPPPSLINFEANHSTDFFPIVIKGKSDTKCYRQYGYGCFSIDSPWPYNRPVNLFPEHPDKINPNFCLFTRYNREKGHPLRANDTSTFFKSFFKEDRQTFFIIHGYLETGNKTWIKKLTGELLKSHDANVIVVDWNGGSGPPYAQAVANIRLVGRAVAIMIIKLKEELGLRPLRTHIIGHSLGAHTAGYAGTAIRQGWHVKLGRISGLDPAEPHFEKTDPEVRLDPTDAEFVDVIHTDAAPFISGGFGIKQPVGHVDFYPNGGEGMPGCENAVFDSLADNRGFMSGFRKALGCNHIRSYEYFTESVNTKCEFTGAECESFERYENGLCFGCKELGGSRACARMGFHARPIPHRSLVQMYLSTADKTPFCQHQYLVQLQISNSSSSQAHGGEVGAFYLQLNGTSGVTRRIKLQESAQYFAPGASWQKVVPAAGVGALREIKLEWDYQHTYWNPLSWRVYGEAMIFLDEVTITVLETGERLRICPGGDEPFKSWDPRTFPVGTHLCLGASNNVIPAANIHH</sequence>
<evidence type="ECO:0000313" key="9">
    <source>
        <dbReference type="EMBL" id="CAB3377371.1"/>
    </source>
</evidence>
<evidence type="ECO:0000256" key="7">
    <source>
        <dbReference type="RuleBase" id="RU004262"/>
    </source>
</evidence>
<dbReference type="PRINTS" id="PR00821">
    <property type="entry name" value="TAGLIPASE"/>
</dbReference>
<evidence type="ECO:0000256" key="1">
    <source>
        <dbReference type="ARBA" id="ARBA00004613"/>
    </source>
</evidence>
<keyword evidence="6" id="KW-0479">Metal-binding</keyword>
<dbReference type="PANTHER" id="PTHR11610:SF185">
    <property type="entry name" value="LD47264P"/>
    <property type="match status" value="1"/>
</dbReference>
<keyword evidence="10" id="KW-1185">Reference proteome</keyword>
<dbReference type="GO" id="GO:0046872">
    <property type="term" value="F:metal ion binding"/>
    <property type="evidence" value="ECO:0007669"/>
    <property type="project" value="UniProtKB-KW"/>
</dbReference>
<evidence type="ECO:0000256" key="5">
    <source>
        <dbReference type="PIRSR" id="PIRSR000865-1"/>
    </source>
</evidence>
<dbReference type="Gene3D" id="2.60.60.20">
    <property type="entry name" value="PLAT/LH2 domain"/>
    <property type="match status" value="1"/>
</dbReference>
<evidence type="ECO:0000313" key="10">
    <source>
        <dbReference type="Proteomes" id="UP000494165"/>
    </source>
</evidence>
<gene>
    <name evidence="9" type="ORF">CLODIP_2_CD13938</name>
</gene>
<dbReference type="OrthoDB" id="199913at2759"/>
<dbReference type="Pfam" id="PF00151">
    <property type="entry name" value="Lipase"/>
    <property type="match status" value="1"/>
</dbReference>
<evidence type="ECO:0000256" key="2">
    <source>
        <dbReference type="ARBA" id="ARBA00010701"/>
    </source>
</evidence>
<comment type="caution">
    <text evidence="9">The sequence shown here is derived from an EMBL/GenBank/DDBJ whole genome shotgun (WGS) entry which is preliminary data.</text>
</comment>
<keyword evidence="3" id="KW-0964">Secreted</keyword>
<dbReference type="SUPFAM" id="SSF49723">
    <property type="entry name" value="Lipase/lipooxygenase domain (PLAT/LH2 domain)"/>
    <property type="match status" value="1"/>
</dbReference>
<reference evidence="9 10" key="1">
    <citation type="submission" date="2020-04" db="EMBL/GenBank/DDBJ databases">
        <authorList>
            <person name="Alioto T."/>
            <person name="Alioto T."/>
            <person name="Gomez Garrido J."/>
        </authorList>
    </citation>
    <scope>NUCLEOTIDE SEQUENCE [LARGE SCALE GENOMIC DNA]</scope>
</reference>
<proteinExistence type="inferred from homology"/>
<dbReference type="FunFam" id="3.40.50.1820:FF:000033">
    <property type="entry name" value="Pancreatic triacylglycerol lipase"/>
    <property type="match status" value="1"/>
</dbReference>
<feature type="active site" description="Nucleophile" evidence="5">
    <location>
        <position position="204"/>
    </location>
</feature>
<dbReference type="PANTHER" id="PTHR11610">
    <property type="entry name" value="LIPASE"/>
    <property type="match status" value="1"/>
</dbReference>
<dbReference type="InterPro" id="IPR016272">
    <property type="entry name" value="Lipase_LIPH"/>
</dbReference>